<dbReference type="Proteomes" id="UP000004095">
    <property type="component" value="Unassembled WGS sequence"/>
</dbReference>
<keyword evidence="2" id="KW-1185">Reference proteome</keyword>
<proteinExistence type="predicted"/>
<gene>
    <name evidence="1" type="ORF">M23134_03748</name>
</gene>
<protein>
    <submittedName>
        <fullName evidence="1">Uncharacterized protein</fullName>
    </submittedName>
</protein>
<dbReference type="EMBL" id="AAWS01000021">
    <property type="protein sequence ID" value="EAY27680.1"/>
    <property type="molecule type" value="Genomic_DNA"/>
</dbReference>
<evidence type="ECO:0000313" key="2">
    <source>
        <dbReference type="Proteomes" id="UP000004095"/>
    </source>
</evidence>
<dbReference type="AlphaFoldDB" id="A1ZPE1"/>
<evidence type="ECO:0000313" key="1">
    <source>
        <dbReference type="EMBL" id="EAY27680.1"/>
    </source>
</evidence>
<sequence length="113" mass="12799">MLLQPMSKLWIVISFEINQDFIAKVLCINRSEPESACAGRCHLERELKDATEKEQKQIPLSIVGKSETFVCTAQRLSVKRSLICALPARQSIYLRSAHQGFIADIFHPPQFIA</sequence>
<accession>A1ZPE1</accession>
<comment type="caution">
    <text evidence="1">The sequence shown here is derived from an EMBL/GenBank/DDBJ whole genome shotgun (WGS) entry which is preliminary data.</text>
</comment>
<reference evidence="1 2" key="1">
    <citation type="submission" date="2007-01" db="EMBL/GenBank/DDBJ databases">
        <authorList>
            <person name="Haygood M."/>
            <person name="Podell S."/>
            <person name="Anderson C."/>
            <person name="Hopkinson B."/>
            <person name="Roe K."/>
            <person name="Barbeau K."/>
            <person name="Gaasterland T."/>
            <person name="Ferriera S."/>
            <person name="Johnson J."/>
            <person name="Kravitz S."/>
            <person name="Beeson K."/>
            <person name="Sutton G."/>
            <person name="Rogers Y.-H."/>
            <person name="Friedman R."/>
            <person name="Frazier M."/>
            <person name="Venter J.C."/>
        </authorList>
    </citation>
    <scope>NUCLEOTIDE SEQUENCE [LARGE SCALE GENOMIC DNA]</scope>
    <source>
        <strain evidence="1 2">ATCC 23134</strain>
    </source>
</reference>
<name>A1ZPE1_MICM2</name>
<organism evidence="1 2">
    <name type="scientific">Microscilla marina ATCC 23134</name>
    <dbReference type="NCBI Taxonomy" id="313606"/>
    <lineage>
        <taxon>Bacteria</taxon>
        <taxon>Pseudomonadati</taxon>
        <taxon>Bacteroidota</taxon>
        <taxon>Cytophagia</taxon>
        <taxon>Cytophagales</taxon>
        <taxon>Microscillaceae</taxon>
        <taxon>Microscilla</taxon>
    </lineage>
</organism>